<feature type="domain" description="DUF218" evidence="2">
    <location>
        <begin position="83"/>
        <end position="240"/>
    </location>
</feature>
<keyword evidence="1" id="KW-0472">Membrane</keyword>
<organism evidence="3 4">
    <name type="scientific">Paraferrimonas haliotis</name>
    <dbReference type="NCBI Taxonomy" id="2013866"/>
    <lineage>
        <taxon>Bacteria</taxon>
        <taxon>Pseudomonadati</taxon>
        <taxon>Pseudomonadota</taxon>
        <taxon>Gammaproteobacteria</taxon>
        <taxon>Alteromonadales</taxon>
        <taxon>Ferrimonadaceae</taxon>
        <taxon>Paraferrimonas</taxon>
    </lineage>
</organism>
<dbReference type="PANTHER" id="PTHR30336:SF4">
    <property type="entry name" value="ENVELOPE BIOGENESIS FACTOR ELYC"/>
    <property type="match status" value="1"/>
</dbReference>
<gene>
    <name evidence="3" type="ORF">GCM10007894_05520</name>
</gene>
<evidence type="ECO:0000313" key="3">
    <source>
        <dbReference type="EMBL" id="GLS82575.1"/>
    </source>
</evidence>
<evidence type="ECO:0000256" key="1">
    <source>
        <dbReference type="SAM" id="Phobius"/>
    </source>
</evidence>
<dbReference type="GO" id="GO:0000270">
    <property type="term" value="P:peptidoglycan metabolic process"/>
    <property type="evidence" value="ECO:0007669"/>
    <property type="project" value="TreeGrafter"/>
</dbReference>
<dbReference type="GO" id="GO:0005886">
    <property type="term" value="C:plasma membrane"/>
    <property type="evidence" value="ECO:0007669"/>
    <property type="project" value="TreeGrafter"/>
</dbReference>
<sequence>MDDVFFIAKKILSLLVTPVPLCVFLMVIGLYFQRNRSNLGKGLLVFAVLLLGSLSQPQVARWLSQPLEARYDINHQVNQSGCLIMVLGSAHTDNQSASFQQQLDDAASARLIEAVRQYKMGPGCQFVVSGYDGGYLLLPHAYVMAKAAEELGIRSSDIVALEKPKDTIEEAKALLQRVGKRKIRLVTSATHMPRAVTVFESFGFEVEPAPADFRARDGAWWRLSADNLLTSQRAIHEYVGLAWLKLKPSLLTEPSS</sequence>
<accession>A0AA37TNA2</accession>
<protein>
    <recommendedName>
        <fullName evidence="2">DUF218 domain-containing protein</fullName>
    </recommendedName>
</protein>
<dbReference type="Pfam" id="PF02698">
    <property type="entry name" value="DUF218"/>
    <property type="match status" value="1"/>
</dbReference>
<keyword evidence="1" id="KW-1133">Transmembrane helix</keyword>
<dbReference type="PANTHER" id="PTHR30336">
    <property type="entry name" value="INNER MEMBRANE PROTEIN, PROBABLE PERMEASE"/>
    <property type="match status" value="1"/>
</dbReference>
<feature type="transmembrane region" description="Helical" evidence="1">
    <location>
        <begin position="12"/>
        <end position="32"/>
    </location>
</feature>
<dbReference type="InterPro" id="IPR051599">
    <property type="entry name" value="Cell_Envelope_Assoc"/>
</dbReference>
<dbReference type="RefSeq" id="WP_095498994.1">
    <property type="nucleotide sequence ID" value="NZ_BSPO01000002.1"/>
</dbReference>
<dbReference type="InterPro" id="IPR003848">
    <property type="entry name" value="DUF218"/>
</dbReference>
<comment type="caution">
    <text evidence="3">The sequence shown here is derived from an EMBL/GenBank/DDBJ whole genome shotgun (WGS) entry which is preliminary data.</text>
</comment>
<dbReference type="AlphaFoldDB" id="A0AA37TNA2"/>
<keyword evidence="1" id="KW-0812">Transmembrane</keyword>
<dbReference type="Proteomes" id="UP001157439">
    <property type="component" value="Unassembled WGS sequence"/>
</dbReference>
<proteinExistence type="predicted"/>
<dbReference type="CDD" id="cd06259">
    <property type="entry name" value="YdcF-like"/>
    <property type="match status" value="1"/>
</dbReference>
<reference evidence="3 4" key="1">
    <citation type="journal article" date="2014" name="Int. J. Syst. Evol. Microbiol.">
        <title>Complete genome sequence of Corynebacterium casei LMG S-19264T (=DSM 44701T), isolated from a smear-ripened cheese.</title>
        <authorList>
            <consortium name="US DOE Joint Genome Institute (JGI-PGF)"/>
            <person name="Walter F."/>
            <person name="Albersmeier A."/>
            <person name="Kalinowski J."/>
            <person name="Ruckert C."/>
        </authorList>
    </citation>
    <scope>NUCLEOTIDE SEQUENCE [LARGE SCALE GENOMIC DNA]</scope>
    <source>
        <strain evidence="3 4">NBRC 112785</strain>
    </source>
</reference>
<dbReference type="GO" id="GO:0043164">
    <property type="term" value="P:Gram-negative-bacterium-type cell wall biogenesis"/>
    <property type="evidence" value="ECO:0007669"/>
    <property type="project" value="TreeGrafter"/>
</dbReference>
<dbReference type="EMBL" id="BSPO01000002">
    <property type="protein sequence ID" value="GLS82575.1"/>
    <property type="molecule type" value="Genomic_DNA"/>
</dbReference>
<name>A0AA37TNA2_9GAMM</name>
<keyword evidence="4" id="KW-1185">Reference proteome</keyword>
<evidence type="ECO:0000259" key="2">
    <source>
        <dbReference type="Pfam" id="PF02698"/>
    </source>
</evidence>
<evidence type="ECO:0000313" key="4">
    <source>
        <dbReference type="Proteomes" id="UP001157439"/>
    </source>
</evidence>